<dbReference type="RefSeq" id="WP_178946413.1">
    <property type="nucleotide sequence ID" value="NZ_AP019810.1"/>
</dbReference>
<dbReference type="Proteomes" id="UP000509460">
    <property type="component" value="Chromosome"/>
</dbReference>
<dbReference type="EMBL" id="AP019810">
    <property type="protein sequence ID" value="BBM13516.1"/>
    <property type="molecule type" value="Genomic_DNA"/>
</dbReference>
<accession>A0AAI8R773</accession>
<evidence type="ECO:0000313" key="1">
    <source>
        <dbReference type="EMBL" id="BBM13516.1"/>
    </source>
</evidence>
<reference evidence="1 2" key="1">
    <citation type="submission" date="2019-07" db="EMBL/GenBank/DDBJ databases">
        <title>antibiotic susceptibility of plant-derived lactic acid bacteria.</title>
        <authorList>
            <person name="Sugiyama M."/>
            <person name="Noda M."/>
        </authorList>
    </citation>
    <scope>NUCLEOTIDE SEQUENCE [LARGE SCALE GENOMIC DNA]</scope>
    <source>
        <strain evidence="1 2">15-1A</strain>
    </source>
</reference>
<dbReference type="AlphaFoldDB" id="A0AAI8R773"/>
<evidence type="ECO:0000313" key="2">
    <source>
        <dbReference type="Proteomes" id="UP000509460"/>
    </source>
</evidence>
<proteinExistence type="predicted"/>
<organism evidence="1 2">
    <name type="scientific">Enterococcus mundtii</name>
    <dbReference type="NCBI Taxonomy" id="53346"/>
    <lineage>
        <taxon>Bacteria</taxon>
        <taxon>Bacillati</taxon>
        <taxon>Bacillota</taxon>
        <taxon>Bacilli</taxon>
        <taxon>Lactobacillales</taxon>
        <taxon>Enterococcaceae</taxon>
        <taxon>Enterococcus</taxon>
    </lineage>
</organism>
<protein>
    <submittedName>
        <fullName evidence="1">Lin2941 protein</fullName>
    </submittedName>
</protein>
<gene>
    <name evidence="1" type="ORF">EM151A_0274</name>
</gene>
<sequence>MERVKFYGLSDLSTSSHFERIKNIIENSGEVEVDNLLDILEIYNVLKFLKYKVYPSSLTEEDVKKAVSAINKSISIFFNKLSKDDILQSFEYFFSPEEVEKNIIKKSERIELDKYSQILFIDDFLECFEKYKLNEKISEDDFDGCIQNYSIPISHFLKSQYFMNEFPLIIKKYFLKDPSNFELLLSNYTSDRPGYFIPSNITKDEMYRFCELYIGYEFVNLNYTRLIGDGIMGLKELSIDAKLQLKARKRSKEMEEELFSEESTSINRGIGYSFGVYIDKENYDKSELGFKTLVDLKYLEKENYPENLLEYMMYFEYFFTDNWIFNLPSFPNWESSTFSRVFSGVYTKKSYELTPYFINKNYLILLTFKVFQERIKEITGSRIEDLLVFFFSAYSKENFNVDWLPLDFADETQKLNIQIKNLVTLEEQIRKQWKLYTEEKEIDRELFELESTPVLSSLKSLLDKKYIYINEKKQNIQKILHLLFSDQSDLIYIDKEFNAHSFVQLINENKIKKCMYRNYQQLHIDFLVNNRIISVNQDEEIYMTEKQVIRVLIFSVLYKYGVIHYHHGIQKLSRKKELNELQKEIDEMLKEDLLVNETTLFAKPEVDYLNYILNNSMFDNALGLRNKYSHGSIIKGDEEDYFYILIILVFYIVKINEELVLGIDA</sequence>
<name>A0AAI8R773_ENTMU</name>